<proteinExistence type="predicted"/>
<dbReference type="PROSITE" id="PS50975">
    <property type="entry name" value="ATP_GRASP"/>
    <property type="match status" value="1"/>
</dbReference>
<dbReference type="GO" id="GO:0046872">
    <property type="term" value="F:metal ion binding"/>
    <property type="evidence" value="ECO:0007669"/>
    <property type="project" value="InterPro"/>
</dbReference>
<name>A0A2U1S8N8_9EURY</name>
<keyword evidence="4" id="KW-1185">Reference proteome</keyword>
<accession>A0A2U1S8N8</accession>
<dbReference type="AlphaFoldDB" id="A0A2U1S8N8"/>
<comment type="caution">
    <text evidence="3">The sequence shown here is derived from an EMBL/GenBank/DDBJ whole genome shotgun (WGS) entry which is preliminary data.</text>
</comment>
<reference evidence="3 4" key="1">
    <citation type="submission" date="2017-03" db="EMBL/GenBank/DDBJ databases">
        <title>Genome sequence of Methanobrevibacter wosei.</title>
        <authorList>
            <person name="Poehlein A."/>
            <person name="Seedorf H."/>
            <person name="Daniel R."/>
        </authorList>
    </citation>
    <scope>NUCLEOTIDE SEQUENCE [LARGE SCALE GENOMIC DNA]</scope>
    <source>
        <strain evidence="3 4">DSM 11979</strain>
    </source>
</reference>
<sequence length="364" mass="41263">MIASSEPILAFEYFTASGEKDQCIISEAEALIFSLLDDLKDEEVHLVINETYKDLVNDYENVSPILINEPLENWLLENAAQFKRAIFIAAENDNNLYKFTKILEDNNVKLYTSSAEACYVTSDKYELFEELYGVVPQPRTFKFKIDPKGYWKRALTNLYKKWQAEDPLTQLKIIIKPVTGVDCENIKIIEDINDLSYDLEKIFPPGSRILVQEYIEGIDVSVSLICDGENVIPICLNKQFIEIRNEKGTYIGGQSPFKSEFEKEAFDTAVKAVKYVDGLKGFVGVDLRISDDGYFPVYLLEINSRFTTPYVGIQKITNFNIASAIIKLIDGEIAIGDIEKDISLEGSVVFKKSGNNLIIDVDKE</sequence>
<dbReference type="InterPro" id="IPR011761">
    <property type="entry name" value="ATP-grasp"/>
</dbReference>
<evidence type="ECO:0000313" key="3">
    <source>
        <dbReference type="EMBL" id="PWB86635.1"/>
    </source>
</evidence>
<keyword evidence="3" id="KW-0436">Ligase</keyword>
<dbReference type="Proteomes" id="UP000245577">
    <property type="component" value="Unassembled WGS sequence"/>
</dbReference>
<evidence type="ECO:0000259" key="2">
    <source>
        <dbReference type="PROSITE" id="PS50975"/>
    </source>
</evidence>
<feature type="domain" description="ATP-grasp" evidence="2">
    <location>
        <begin position="142"/>
        <end position="330"/>
    </location>
</feature>
<dbReference type="InterPro" id="IPR003806">
    <property type="entry name" value="ATP-grasp_PylC-type"/>
</dbReference>
<dbReference type="Pfam" id="PF02655">
    <property type="entry name" value="ATP-grasp_3"/>
    <property type="match status" value="1"/>
</dbReference>
<dbReference type="Gene3D" id="3.30.470.20">
    <property type="entry name" value="ATP-grasp fold, B domain"/>
    <property type="match status" value="1"/>
</dbReference>
<dbReference type="GO" id="GO:0008716">
    <property type="term" value="F:D-alanine-D-alanine ligase activity"/>
    <property type="evidence" value="ECO:0007669"/>
    <property type="project" value="UniProtKB-EC"/>
</dbReference>
<dbReference type="InterPro" id="IPR024710">
    <property type="entry name" value="MfnD"/>
</dbReference>
<evidence type="ECO:0000313" key="4">
    <source>
        <dbReference type="Proteomes" id="UP000245577"/>
    </source>
</evidence>
<gene>
    <name evidence="3" type="primary">ddl_2</name>
    <name evidence="3" type="ORF">MBBWO_03480</name>
</gene>
<dbReference type="PIRSF" id="PIRSF016766">
    <property type="entry name" value="UCP016766_ATPgrasp"/>
    <property type="match status" value="1"/>
</dbReference>
<dbReference type="Gene3D" id="3.40.50.11770">
    <property type="match status" value="1"/>
</dbReference>
<evidence type="ECO:0000256" key="1">
    <source>
        <dbReference type="PROSITE-ProRule" id="PRU00409"/>
    </source>
</evidence>
<dbReference type="OrthoDB" id="133985at2157"/>
<keyword evidence="1" id="KW-0547">Nucleotide-binding</keyword>
<organism evidence="3 4">
    <name type="scientific">Methanobrevibacter woesei</name>
    <dbReference type="NCBI Taxonomy" id="190976"/>
    <lineage>
        <taxon>Archaea</taxon>
        <taxon>Methanobacteriati</taxon>
        <taxon>Methanobacteriota</taxon>
        <taxon>Methanomada group</taxon>
        <taxon>Methanobacteria</taxon>
        <taxon>Methanobacteriales</taxon>
        <taxon>Methanobacteriaceae</taxon>
        <taxon>Methanobrevibacter</taxon>
    </lineage>
</organism>
<dbReference type="SUPFAM" id="SSF56059">
    <property type="entry name" value="Glutathione synthetase ATP-binding domain-like"/>
    <property type="match status" value="1"/>
</dbReference>
<dbReference type="EC" id="6.3.2.4" evidence="3"/>
<dbReference type="Gene3D" id="2.30.36.100">
    <property type="match status" value="1"/>
</dbReference>
<keyword evidence="1" id="KW-0067">ATP-binding</keyword>
<dbReference type="EMBL" id="MZGU01000003">
    <property type="protein sequence ID" value="PWB86635.1"/>
    <property type="molecule type" value="Genomic_DNA"/>
</dbReference>
<dbReference type="GO" id="GO:0005524">
    <property type="term" value="F:ATP binding"/>
    <property type="evidence" value="ECO:0007669"/>
    <property type="project" value="UniProtKB-UniRule"/>
</dbReference>
<protein>
    <submittedName>
        <fullName evidence="3">D-alanine--D-alanine ligase</fullName>
        <ecNumber evidence="3">6.3.2.4</ecNumber>
    </submittedName>
</protein>
<dbReference type="RefSeq" id="WP_116669171.1">
    <property type="nucleotide sequence ID" value="NZ_JALEWY010000013.1"/>
</dbReference>